<evidence type="ECO:0000256" key="6">
    <source>
        <dbReference type="PIRSR" id="PIRSR602129-50"/>
    </source>
</evidence>
<dbReference type="InterPro" id="IPR015421">
    <property type="entry name" value="PyrdxlP-dep_Trfase_major"/>
</dbReference>
<keyword evidence="5 7" id="KW-0456">Lyase</keyword>
<dbReference type="Gene3D" id="3.40.640.10">
    <property type="entry name" value="Type I PLP-dependent aspartate aminotransferase-like (Major domain)"/>
    <property type="match status" value="1"/>
</dbReference>
<sequence length="475" mass="54097">MSHQSDRDIEILKNLFTAVESFLTSDRGMPYSDRKEPEELSELLELDLERGIEDPETLKHWVETYFRYAVKTHHFGFNNRMWAGANISSIVGEIAAAVSQTDAGSYEAAPVSVLMEKYMIRQMLDLAGFSRGEGQMTTGSSNANMIAMMSARNLLSDHMKSSGLFGHQKLYAFVSSDAHYSLDKAVNILGIGLDQLVKIPVDDHGRMDPVMLQKEMDRVVSSGGKPFFVTATMGTTVRGAYDPLPELVKLREQYHFWLHADGAWGGAAIFSYRLKEKYLAGLEQADSFTMDFHKMPGTSLICNVLLFNNRPGIMDFVCNVGDKSYLHRKEREGEEYNPGAYSLQCGRRVDSLKWFLDWKFYKKEGFAGRIEKYHRLAELGEQIVRETEELEMVVPRESFNLCFRYNAEGDKNSFNELLRKELHKRGITLIAQAFIAGDVSLRLLMTHKDMEEEHLRGLFRKIVSTGRSLDRLSQL</sequence>
<dbReference type="GO" id="GO:0030170">
    <property type="term" value="F:pyridoxal phosphate binding"/>
    <property type="evidence" value="ECO:0007669"/>
    <property type="project" value="InterPro"/>
</dbReference>
<dbReference type="Proteomes" id="UP000587760">
    <property type="component" value="Unassembled WGS sequence"/>
</dbReference>
<evidence type="ECO:0000256" key="7">
    <source>
        <dbReference type="RuleBase" id="RU000382"/>
    </source>
</evidence>
<dbReference type="GO" id="GO:0019752">
    <property type="term" value="P:carboxylic acid metabolic process"/>
    <property type="evidence" value="ECO:0007669"/>
    <property type="project" value="InterPro"/>
</dbReference>
<proteinExistence type="inferred from homology"/>
<comment type="cofactor">
    <cofactor evidence="1 6 7">
        <name>pyridoxal 5'-phosphate</name>
        <dbReference type="ChEBI" id="CHEBI:597326"/>
    </cofactor>
</comment>
<evidence type="ECO:0000256" key="2">
    <source>
        <dbReference type="ARBA" id="ARBA00009533"/>
    </source>
</evidence>
<evidence type="ECO:0000313" key="9">
    <source>
        <dbReference type="Proteomes" id="UP000587760"/>
    </source>
</evidence>
<dbReference type="RefSeq" id="WP_184747456.1">
    <property type="nucleotide sequence ID" value="NZ_JACHGJ010000005.1"/>
</dbReference>
<dbReference type="SUPFAM" id="SSF53383">
    <property type="entry name" value="PLP-dependent transferases"/>
    <property type="match status" value="1"/>
</dbReference>
<evidence type="ECO:0000256" key="4">
    <source>
        <dbReference type="ARBA" id="ARBA00022898"/>
    </source>
</evidence>
<keyword evidence="9" id="KW-1185">Reference proteome</keyword>
<dbReference type="InterPro" id="IPR015424">
    <property type="entry name" value="PyrdxlP-dep_Trfase"/>
</dbReference>
<comment type="caution">
    <text evidence="8">The sequence shown here is derived from an EMBL/GenBank/DDBJ whole genome shotgun (WGS) entry which is preliminary data.</text>
</comment>
<accession>A0A841RC01</accession>
<evidence type="ECO:0000256" key="1">
    <source>
        <dbReference type="ARBA" id="ARBA00001933"/>
    </source>
</evidence>
<dbReference type="GO" id="GO:0005737">
    <property type="term" value="C:cytoplasm"/>
    <property type="evidence" value="ECO:0007669"/>
    <property type="project" value="TreeGrafter"/>
</dbReference>
<dbReference type="Pfam" id="PF00282">
    <property type="entry name" value="Pyridoxal_deC"/>
    <property type="match status" value="1"/>
</dbReference>
<dbReference type="PANTHER" id="PTHR45677:SF8">
    <property type="entry name" value="CYSTEINE SULFINIC ACID DECARBOXYLASE"/>
    <property type="match status" value="1"/>
</dbReference>
<name>A0A841RC01_9SPIO</name>
<dbReference type="PANTHER" id="PTHR45677">
    <property type="entry name" value="GLUTAMATE DECARBOXYLASE-RELATED"/>
    <property type="match status" value="1"/>
</dbReference>
<dbReference type="EMBL" id="JACHGJ010000005">
    <property type="protein sequence ID" value="MBB6481216.1"/>
    <property type="molecule type" value="Genomic_DNA"/>
</dbReference>
<dbReference type="AlphaFoldDB" id="A0A841RC01"/>
<keyword evidence="4 6" id="KW-0663">Pyridoxal phosphate</keyword>
<gene>
    <name evidence="8" type="ORF">HNR50_002889</name>
</gene>
<dbReference type="GO" id="GO:0016831">
    <property type="term" value="F:carboxy-lyase activity"/>
    <property type="evidence" value="ECO:0007669"/>
    <property type="project" value="UniProtKB-KW"/>
</dbReference>
<reference evidence="8 9" key="1">
    <citation type="submission" date="2020-08" db="EMBL/GenBank/DDBJ databases">
        <title>Genomic Encyclopedia of Type Strains, Phase IV (KMG-IV): sequencing the most valuable type-strain genomes for metagenomic binning, comparative biology and taxonomic classification.</title>
        <authorList>
            <person name="Goeker M."/>
        </authorList>
    </citation>
    <scope>NUCLEOTIDE SEQUENCE [LARGE SCALE GENOMIC DNA]</scope>
    <source>
        <strain evidence="8 9">DSM 2461</strain>
    </source>
</reference>
<comment type="similarity">
    <text evidence="2 7">Belongs to the group II decarboxylase family.</text>
</comment>
<dbReference type="Gene3D" id="3.90.1150.170">
    <property type="match status" value="1"/>
</dbReference>
<protein>
    <submittedName>
        <fullName evidence="8">Glutamate/tyrosine decarboxylase-like PLP-dependent enzyme</fullName>
    </submittedName>
</protein>
<feature type="modified residue" description="N6-(pyridoxal phosphate)lysine" evidence="6">
    <location>
        <position position="294"/>
    </location>
</feature>
<evidence type="ECO:0000256" key="5">
    <source>
        <dbReference type="ARBA" id="ARBA00023239"/>
    </source>
</evidence>
<evidence type="ECO:0000313" key="8">
    <source>
        <dbReference type="EMBL" id="MBB6481216.1"/>
    </source>
</evidence>
<keyword evidence="3" id="KW-0210">Decarboxylase</keyword>
<dbReference type="InterPro" id="IPR002129">
    <property type="entry name" value="PyrdxlP-dep_de-COase"/>
</dbReference>
<evidence type="ECO:0000256" key="3">
    <source>
        <dbReference type="ARBA" id="ARBA00022793"/>
    </source>
</evidence>
<organism evidence="8 9">
    <name type="scientific">Spirochaeta isovalerica</name>
    <dbReference type="NCBI Taxonomy" id="150"/>
    <lineage>
        <taxon>Bacteria</taxon>
        <taxon>Pseudomonadati</taxon>
        <taxon>Spirochaetota</taxon>
        <taxon>Spirochaetia</taxon>
        <taxon>Spirochaetales</taxon>
        <taxon>Spirochaetaceae</taxon>
        <taxon>Spirochaeta</taxon>
    </lineage>
</organism>